<dbReference type="VEuPathDB" id="FungiDB:ASPSYDRAFT_35670"/>
<dbReference type="OrthoDB" id="1668230at2759"/>
<dbReference type="RefSeq" id="XP_040697960.1">
    <property type="nucleotide sequence ID" value="XM_040845356.1"/>
</dbReference>
<gene>
    <name evidence="1" type="ORF">ASPSYDRAFT_35670</name>
</gene>
<evidence type="ECO:0000313" key="1">
    <source>
        <dbReference type="EMBL" id="OJJ54154.1"/>
    </source>
</evidence>
<dbReference type="AlphaFoldDB" id="A0A1L9T3X4"/>
<name>A0A1L9T3X4_9EURO</name>
<evidence type="ECO:0000313" key="2">
    <source>
        <dbReference type="Proteomes" id="UP000184356"/>
    </source>
</evidence>
<accession>A0A1L9T3X4</accession>
<organism evidence="1 2">
    <name type="scientific">Aspergillus sydowii CBS 593.65</name>
    <dbReference type="NCBI Taxonomy" id="1036612"/>
    <lineage>
        <taxon>Eukaryota</taxon>
        <taxon>Fungi</taxon>
        <taxon>Dikarya</taxon>
        <taxon>Ascomycota</taxon>
        <taxon>Pezizomycotina</taxon>
        <taxon>Eurotiomycetes</taxon>
        <taxon>Eurotiomycetidae</taxon>
        <taxon>Eurotiales</taxon>
        <taxon>Aspergillaceae</taxon>
        <taxon>Aspergillus</taxon>
        <taxon>Aspergillus subgen. Nidulantes</taxon>
    </lineage>
</organism>
<protein>
    <submittedName>
        <fullName evidence="1">Uncharacterized protein</fullName>
    </submittedName>
</protein>
<dbReference type="GeneID" id="63761429"/>
<keyword evidence="2" id="KW-1185">Reference proteome</keyword>
<sequence>MGKGRAVKKAKQLSTRVLLDPGDVEYMNKIVQETLENEFQIFRRLGSTKESSLTFKYPDDITLRNILILGNEQGQQLELADFRQSILSPPDIDIKSANENDLTVQIETLHLGWVMTTPFQMLMTVYVRK</sequence>
<dbReference type="Proteomes" id="UP000184356">
    <property type="component" value="Unassembled WGS sequence"/>
</dbReference>
<dbReference type="STRING" id="1036612.A0A1L9T3X4"/>
<proteinExistence type="predicted"/>
<dbReference type="EMBL" id="KV878595">
    <property type="protein sequence ID" value="OJJ54154.1"/>
    <property type="molecule type" value="Genomic_DNA"/>
</dbReference>
<reference evidence="2" key="1">
    <citation type="journal article" date="2017" name="Genome Biol.">
        <title>Comparative genomics reveals high biological diversity and specific adaptations in the industrially and medically important fungal genus Aspergillus.</title>
        <authorList>
            <person name="de Vries R.P."/>
            <person name="Riley R."/>
            <person name="Wiebenga A."/>
            <person name="Aguilar-Osorio G."/>
            <person name="Amillis S."/>
            <person name="Uchima C.A."/>
            <person name="Anderluh G."/>
            <person name="Asadollahi M."/>
            <person name="Askin M."/>
            <person name="Barry K."/>
            <person name="Battaglia E."/>
            <person name="Bayram O."/>
            <person name="Benocci T."/>
            <person name="Braus-Stromeyer S.A."/>
            <person name="Caldana C."/>
            <person name="Canovas D."/>
            <person name="Cerqueira G.C."/>
            <person name="Chen F."/>
            <person name="Chen W."/>
            <person name="Choi C."/>
            <person name="Clum A."/>
            <person name="Dos Santos R.A."/>
            <person name="Damasio A.R."/>
            <person name="Diallinas G."/>
            <person name="Emri T."/>
            <person name="Fekete E."/>
            <person name="Flipphi M."/>
            <person name="Freyberg S."/>
            <person name="Gallo A."/>
            <person name="Gournas C."/>
            <person name="Habgood R."/>
            <person name="Hainaut M."/>
            <person name="Harispe M.L."/>
            <person name="Henrissat B."/>
            <person name="Hilden K.S."/>
            <person name="Hope R."/>
            <person name="Hossain A."/>
            <person name="Karabika E."/>
            <person name="Karaffa L."/>
            <person name="Karanyi Z."/>
            <person name="Krasevec N."/>
            <person name="Kuo A."/>
            <person name="Kusch H."/>
            <person name="LaButti K."/>
            <person name="Lagendijk E.L."/>
            <person name="Lapidus A."/>
            <person name="Levasseur A."/>
            <person name="Lindquist E."/>
            <person name="Lipzen A."/>
            <person name="Logrieco A.F."/>
            <person name="MacCabe A."/>
            <person name="Maekelae M.R."/>
            <person name="Malavazi I."/>
            <person name="Melin P."/>
            <person name="Meyer V."/>
            <person name="Mielnichuk N."/>
            <person name="Miskei M."/>
            <person name="Molnar A.P."/>
            <person name="Mule G."/>
            <person name="Ngan C.Y."/>
            <person name="Orejas M."/>
            <person name="Orosz E."/>
            <person name="Ouedraogo J.P."/>
            <person name="Overkamp K.M."/>
            <person name="Park H.-S."/>
            <person name="Perrone G."/>
            <person name="Piumi F."/>
            <person name="Punt P.J."/>
            <person name="Ram A.F."/>
            <person name="Ramon A."/>
            <person name="Rauscher S."/>
            <person name="Record E."/>
            <person name="Riano-Pachon D.M."/>
            <person name="Robert V."/>
            <person name="Roehrig J."/>
            <person name="Ruller R."/>
            <person name="Salamov A."/>
            <person name="Salih N.S."/>
            <person name="Samson R.A."/>
            <person name="Sandor E."/>
            <person name="Sanguinetti M."/>
            <person name="Schuetze T."/>
            <person name="Sepcic K."/>
            <person name="Shelest E."/>
            <person name="Sherlock G."/>
            <person name="Sophianopoulou V."/>
            <person name="Squina F.M."/>
            <person name="Sun H."/>
            <person name="Susca A."/>
            <person name="Todd R.B."/>
            <person name="Tsang A."/>
            <person name="Unkles S.E."/>
            <person name="van de Wiele N."/>
            <person name="van Rossen-Uffink D."/>
            <person name="Oliveira J.V."/>
            <person name="Vesth T.C."/>
            <person name="Visser J."/>
            <person name="Yu J.-H."/>
            <person name="Zhou M."/>
            <person name="Andersen M.R."/>
            <person name="Archer D.B."/>
            <person name="Baker S.E."/>
            <person name="Benoit I."/>
            <person name="Brakhage A.A."/>
            <person name="Braus G.H."/>
            <person name="Fischer R."/>
            <person name="Frisvad J.C."/>
            <person name="Goldman G.H."/>
            <person name="Houbraken J."/>
            <person name="Oakley B."/>
            <person name="Pocsi I."/>
            <person name="Scazzocchio C."/>
            <person name="Seiboth B."/>
            <person name="vanKuyk P.A."/>
            <person name="Wortman J."/>
            <person name="Dyer P.S."/>
            <person name="Grigoriev I.V."/>
        </authorList>
    </citation>
    <scope>NUCLEOTIDE SEQUENCE [LARGE SCALE GENOMIC DNA]</scope>
    <source>
        <strain evidence="2">CBS 593.65</strain>
    </source>
</reference>